<dbReference type="NCBIfam" id="TIGR01543">
    <property type="entry name" value="proheadase_HK97"/>
    <property type="match status" value="1"/>
</dbReference>
<comment type="caution">
    <text evidence="7">The sequence shown here is derived from an EMBL/GenBank/DDBJ whole genome shotgun (WGS) entry which is preliminary data.</text>
</comment>
<feature type="domain" description="GTA TIM-barrel-like" evidence="6">
    <location>
        <begin position="2"/>
        <end position="238"/>
    </location>
</feature>
<organism evidence="7 8">
    <name type="scientific">Mycoplana dimorpha</name>
    <dbReference type="NCBI Taxonomy" id="28320"/>
    <lineage>
        <taxon>Bacteria</taxon>
        <taxon>Pseudomonadati</taxon>
        <taxon>Pseudomonadota</taxon>
        <taxon>Alphaproteobacteria</taxon>
        <taxon>Hyphomicrobiales</taxon>
        <taxon>Rhizobiaceae</taxon>
        <taxon>Mycoplana</taxon>
    </lineage>
</organism>
<dbReference type="Pfam" id="PF13547">
    <property type="entry name" value="GTA_TIM"/>
    <property type="match status" value="1"/>
</dbReference>
<name>A0A2T5BI59_MYCDI</name>
<evidence type="ECO:0000259" key="5">
    <source>
        <dbReference type="Pfam" id="PF04586"/>
    </source>
</evidence>
<evidence type="ECO:0000313" key="8">
    <source>
        <dbReference type="Proteomes" id="UP000241247"/>
    </source>
</evidence>
<evidence type="ECO:0000256" key="1">
    <source>
        <dbReference type="ARBA" id="ARBA00022612"/>
    </source>
</evidence>
<dbReference type="InterPro" id="IPR006433">
    <property type="entry name" value="Prohead_protease"/>
</dbReference>
<keyword evidence="3" id="KW-0378">Hydrolase</keyword>
<reference evidence="7 8" key="1">
    <citation type="submission" date="2018-04" db="EMBL/GenBank/DDBJ databases">
        <title>Genomic Encyclopedia of Type Strains, Phase IV (KMG-IV): sequencing the most valuable type-strain genomes for metagenomic binning, comparative biology and taxonomic classification.</title>
        <authorList>
            <person name="Goeker M."/>
        </authorList>
    </citation>
    <scope>NUCLEOTIDE SEQUENCE [LARGE SCALE GENOMIC DNA]</scope>
    <source>
        <strain evidence="7 8">DSM 7138</strain>
    </source>
</reference>
<dbReference type="GO" id="GO:0008233">
    <property type="term" value="F:peptidase activity"/>
    <property type="evidence" value="ECO:0007669"/>
    <property type="project" value="UniProtKB-KW"/>
</dbReference>
<dbReference type="GO" id="GO:0006508">
    <property type="term" value="P:proteolysis"/>
    <property type="evidence" value="ECO:0007669"/>
    <property type="project" value="UniProtKB-KW"/>
</dbReference>
<keyword evidence="1" id="KW-1188">Viral release from host cell</keyword>
<gene>
    <name evidence="7" type="ORF">C7449_101325</name>
</gene>
<dbReference type="InterPro" id="IPR054613">
    <property type="entry name" value="Peptidase_S78_dom"/>
</dbReference>
<evidence type="ECO:0000256" key="3">
    <source>
        <dbReference type="ARBA" id="ARBA00022801"/>
    </source>
</evidence>
<protein>
    <submittedName>
        <fullName evidence="7">HK97 family phage prohead protease</fullName>
    </submittedName>
</protein>
<dbReference type="Pfam" id="PF04586">
    <property type="entry name" value="Peptidase_S78"/>
    <property type="match status" value="1"/>
</dbReference>
<keyword evidence="2 7" id="KW-0645">Protease</keyword>
<evidence type="ECO:0000256" key="4">
    <source>
        <dbReference type="SAM" id="MobiDB-lite"/>
    </source>
</evidence>
<proteinExistence type="predicted"/>
<evidence type="ECO:0000256" key="2">
    <source>
        <dbReference type="ARBA" id="ARBA00022670"/>
    </source>
</evidence>
<dbReference type="EMBL" id="PZZZ01000001">
    <property type="protein sequence ID" value="PTM98660.1"/>
    <property type="molecule type" value="Genomic_DNA"/>
</dbReference>
<feature type="domain" description="Prohead serine protease" evidence="5">
    <location>
        <begin position="359"/>
        <end position="491"/>
    </location>
</feature>
<dbReference type="InterPro" id="IPR025195">
    <property type="entry name" value="GTA_TIM_dom"/>
</dbReference>
<feature type="region of interest" description="Disordered" evidence="4">
    <location>
        <begin position="297"/>
        <end position="330"/>
    </location>
</feature>
<sequence length="504" mass="55171">MRDVIGPSTKLTYGADWSEYFGYHPADGSGEVHFNLDPLWASPAIDAVGIDNYMPLADWRDGDAVSGNPDGFRLADDEPAMRAMITGGEGYDWYYGSEADRKARVRSPIIDGLAGKHWLYRYKDLEGWWSTRHFDRAGGAEASQPSAWVPRSKPIWFTELGCPAVDKGANQPNVFTDPKSAENALPYFSGGGRADAMQRRFLDAHHGWWQGGGAAAGLVDPDHVFVWTWDARPYPAFPENARLWADGRNWQLGHWLSGRLGTTTVADAIAAILADHGFSDFDVSMVGGDLTGFRVRGRGPERGAGSGVAGNASSDGQGTSAKARILPTSENPMSTDRLPVWRTKKYADLTLAGVTGDGVFSGYASLFGEVDLGKDAIQPGAFVKSLEKRGAAGVRMLFQHDPAEPLGRWRTIREDGRGLYVEGVLSPGVARAREVHQLMKSGALDGLSIGFQTVRSRTDRTTGVRRILEADLWEISIVTFPMLPSARVSNVKNARWFWLPARRR</sequence>
<evidence type="ECO:0000313" key="7">
    <source>
        <dbReference type="EMBL" id="PTM98660.1"/>
    </source>
</evidence>
<dbReference type="AlphaFoldDB" id="A0A2T5BI59"/>
<dbReference type="Gene3D" id="3.20.20.80">
    <property type="entry name" value="Glycosidases"/>
    <property type="match status" value="1"/>
</dbReference>
<accession>A0A2T5BI59</accession>
<evidence type="ECO:0000259" key="6">
    <source>
        <dbReference type="Pfam" id="PF13547"/>
    </source>
</evidence>
<keyword evidence="8" id="KW-1185">Reference proteome</keyword>
<dbReference type="Proteomes" id="UP000241247">
    <property type="component" value="Unassembled WGS sequence"/>
</dbReference>